<sequence>MSGIVSKALNNLHFHKLPARSAGFVLLAGSLWGATAQADSVENMAGSWSSLTLSGKLGDFSPGLRGFRWTLIDQTRLRDDSPSAWRLNEDQFYAQMGFSVNSYASVWLGYVHDWHHSLGKTDYHESRPYQDLLFDFPVARFKAKLRTRLEERVNQSTGNVGIRLRQMATLRLPLAFIDPKLSLYLGDEVLCHLNANSFGATGFSENRAMVGFSFQLNRQLGVDLGYVGQTIQETGGDVVLTHNVNANLSYRF</sequence>
<dbReference type="eggNOG" id="ENOG50327M9">
    <property type="taxonomic scope" value="Bacteria"/>
</dbReference>
<evidence type="ECO:0008006" key="3">
    <source>
        <dbReference type="Google" id="ProtNLM"/>
    </source>
</evidence>
<name>H8GL71_METAL</name>
<dbReference type="EMBL" id="CM001475">
    <property type="protein sequence ID" value="EIC28070.1"/>
    <property type="molecule type" value="Genomic_DNA"/>
</dbReference>
<accession>H8GL71</accession>
<dbReference type="InterPro" id="IPR019619">
    <property type="entry name" value="DUF2490"/>
</dbReference>
<evidence type="ECO:0000313" key="1">
    <source>
        <dbReference type="EMBL" id="EIC28070.1"/>
    </source>
</evidence>
<dbReference type="AlphaFoldDB" id="H8GL71"/>
<proteinExistence type="predicted"/>
<dbReference type="RefSeq" id="WP_005368748.1">
    <property type="nucleotide sequence ID" value="NZ_CM001475.1"/>
</dbReference>
<evidence type="ECO:0000313" key="2">
    <source>
        <dbReference type="Proteomes" id="UP000005090"/>
    </source>
</evidence>
<dbReference type="Pfam" id="PF10677">
    <property type="entry name" value="DUF2490"/>
    <property type="match status" value="1"/>
</dbReference>
<dbReference type="HOGENOM" id="CLU_089264_1_0_6"/>
<organism evidence="1 2">
    <name type="scientific">Methylomicrobium album BG8</name>
    <dbReference type="NCBI Taxonomy" id="686340"/>
    <lineage>
        <taxon>Bacteria</taxon>
        <taxon>Pseudomonadati</taxon>
        <taxon>Pseudomonadota</taxon>
        <taxon>Gammaproteobacteria</taxon>
        <taxon>Methylococcales</taxon>
        <taxon>Methylococcaceae</taxon>
        <taxon>Methylomicrobium</taxon>
    </lineage>
</organism>
<gene>
    <name evidence="1" type="ORF">Metal_0204</name>
</gene>
<dbReference type="STRING" id="686340.Metal_0204"/>
<keyword evidence="2" id="KW-1185">Reference proteome</keyword>
<reference evidence="1 2" key="1">
    <citation type="journal article" date="2013" name="Genome Announc.">
        <title>Genome Sequence of the Obligate Gammaproteobacterial Methanotroph Methylomicrobium album Strain BG8.</title>
        <authorList>
            <person name="Kits K.D."/>
            <person name="Kalyuzhnaya M.G."/>
            <person name="Klotz M.G."/>
            <person name="Jetten M.S."/>
            <person name="Op den Camp H.J."/>
            <person name="Vuilleumier S."/>
            <person name="Bringel F."/>
            <person name="Dispirito A.A."/>
            <person name="Murrell J.C."/>
            <person name="Bruce D."/>
            <person name="Cheng J.F."/>
            <person name="Copeland A."/>
            <person name="Goodwin L."/>
            <person name="Hauser L."/>
            <person name="Lajus A."/>
            <person name="Land M.L."/>
            <person name="Lapidus A."/>
            <person name="Lucas S."/>
            <person name="Medigue C."/>
            <person name="Pitluck S."/>
            <person name="Woyke T."/>
            <person name="Zeytun A."/>
            <person name="Stein L.Y."/>
        </authorList>
    </citation>
    <scope>NUCLEOTIDE SEQUENCE [LARGE SCALE GENOMIC DNA]</scope>
    <source>
        <strain evidence="1 2">BG8</strain>
    </source>
</reference>
<protein>
    <recommendedName>
        <fullName evidence="3">DUF2490 domain-containing protein</fullName>
    </recommendedName>
</protein>
<dbReference type="Proteomes" id="UP000005090">
    <property type="component" value="Chromosome"/>
</dbReference>